<comment type="caution">
    <text evidence="2">The sequence shown here is derived from an EMBL/GenBank/DDBJ whole genome shotgun (WGS) entry which is preliminary data.</text>
</comment>
<name>A0A540L9M9_MALBA</name>
<dbReference type="EMBL" id="VIEB01000690">
    <property type="protein sequence ID" value="TQD83160.1"/>
    <property type="molecule type" value="Genomic_DNA"/>
</dbReference>
<reference evidence="2 3" key="1">
    <citation type="journal article" date="2019" name="G3 (Bethesda)">
        <title>Sequencing of a Wild Apple (Malus baccata) Genome Unravels the Differences Between Cultivated and Wild Apple Species Regarding Disease Resistance and Cold Tolerance.</title>
        <authorList>
            <person name="Chen X."/>
        </authorList>
    </citation>
    <scope>NUCLEOTIDE SEQUENCE [LARGE SCALE GENOMIC DNA]</scope>
    <source>
        <strain evidence="3">cv. Shandingzi</strain>
        <tissue evidence="2">Leaves</tissue>
    </source>
</reference>
<protein>
    <submittedName>
        <fullName evidence="2">Uncharacterized protein</fullName>
    </submittedName>
</protein>
<gene>
    <name evidence="2" type="ORF">C1H46_031265</name>
</gene>
<accession>A0A540L9M9</accession>
<organism evidence="2 3">
    <name type="scientific">Malus baccata</name>
    <name type="common">Siberian crab apple</name>
    <name type="synonym">Pyrus baccata</name>
    <dbReference type="NCBI Taxonomy" id="106549"/>
    <lineage>
        <taxon>Eukaryota</taxon>
        <taxon>Viridiplantae</taxon>
        <taxon>Streptophyta</taxon>
        <taxon>Embryophyta</taxon>
        <taxon>Tracheophyta</taxon>
        <taxon>Spermatophyta</taxon>
        <taxon>Magnoliopsida</taxon>
        <taxon>eudicotyledons</taxon>
        <taxon>Gunneridae</taxon>
        <taxon>Pentapetalae</taxon>
        <taxon>rosids</taxon>
        <taxon>fabids</taxon>
        <taxon>Rosales</taxon>
        <taxon>Rosaceae</taxon>
        <taxon>Amygdaloideae</taxon>
        <taxon>Maleae</taxon>
        <taxon>Malus</taxon>
    </lineage>
</organism>
<keyword evidence="3" id="KW-1185">Reference proteome</keyword>
<sequence length="82" mass="9378">MYQSTPSPSEPDGFDILSSNSKMMSLSKRSINSNNSSVQVYEEDPQLDPYNEYDDYGDNAYDNESKDDEFYESDSIPLGHYL</sequence>
<evidence type="ECO:0000313" key="2">
    <source>
        <dbReference type="EMBL" id="TQD83160.1"/>
    </source>
</evidence>
<evidence type="ECO:0000256" key="1">
    <source>
        <dbReference type="SAM" id="MobiDB-lite"/>
    </source>
</evidence>
<proteinExistence type="predicted"/>
<dbReference type="AlphaFoldDB" id="A0A540L9M9"/>
<feature type="compositionally biased region" description="Acidic residues" evidence="1">
    <location>
        <begin position="41"/>
        <end position="57"/>
    </location>
</feature>
<feature type="region of interest" description="Disordered" evidence="1">
    <location>
        <begin position="30"/>
        <end position="82"/>
    </location>
</feature>
<evidence type="ECO:0000313" key="3">
    <source>
        <dbReference type="Proteomes" id="UP000315295"/>
    </source>
</evidence>
<dbReference type="Proteomes" id="UP000315295">
    <property type="component" value="Unassembled WGS sequence"/>
</dbReference>